<dbReference type="InterPro" id="IPR001487">
    <property type="entry name" value="Bromodomain"/>
</dbReference>
<dbReference type="Gene3D" id="1.20.920.10">
    <property type="entry name" value="Bromodomain-like"/>
    <property type="match status" value="1"/>
</dbReference>
<feature type="domain" description="Bromo" evidence="8">
    <location>
        <begin position="189"/>
        <end position="259"/>
    </location>
</feature>
<feature type="region of interest" description="Disordered" evidence="7">
    <location>
        <begin position="662"/>
        <end position="700"/>
    </location>
</feature>
<dbReference type="InterPro" id="IPR013083">
    <property type="entry name" value="Znf_RING/FYVE/PHD"/>
</dbReference>
<dbReference type="PANTHER" id="PTHR46453">
    <property type="entry name" value="PROTEIN KINASE C-BINDING PROTEIN 1"/>
    <property type="match status" value="1"/>
</dbReference>
<name>A0ABQ9FX72_TEGGR</name>
<dbReference type="Pfam" id="PF00855">
    <property type="entry name" value="PWWP"/>
    <property type="match status" value="1"/>
</dbReference>
<reference evidence="11 12" key="1">
    <citation type="submission" date="2022-12" db="EMBL/GenBank/DDBJ databases">
        <title>Chromosome-level genome of Tegillarca granosa.</title>
        <authorList>
            <person name="Kim J."/>
        </authorList>
    </citation>
    <scope>NUCLEOTIDE SEQUENCE [LARGE SCALE GENOMIC DNA]</scope>
    <source>
        <strain evidence="11">Teg-2019</strain>
        <tissue evidence="11">Adductor muscle</tissue>
    </source>
</reference>
<gene>
    <name evidence="11" type="ORF">KUTeg_000314</name>
</gene>
<keyword evidence="4 5" id="KW-0103">Bromodomain</keyword>
<organism evidence="11 12">
    <name type="scientific">Tegillarca granosa</name>
    <name type="common">Malaysian cockle</name>
    <name type="synonym">Anadara granosa</name>
    <dbReference type="NCBI Taxonomy" id="220873"/>
    <lineage>
        <taxon>Eukaryota</taxon>
        <taxon>Metazoa</taxon>
        <taxon>Spiralia</taxon>
        <taxon>Lophotrochozoa</taxon>
        <taxon>Mollusca</taxon>
        <taxon>Bivalvia</taxon>
        <taxon>Autobranchia</taxon>
        <taxon>Pteriomorphia</taxon>
        <taxon>Arcoida</taxon>
        <taxon>Arcoidea</taxon>
        <taxon>Arcidae</taxon>
        <taxon>Tegillarca</taxon>
    </lineage>
</organism>
<feature type="domain" description="PHD-type" evidence="9">
    <location>
        <begin position="112"/>
        <end position="157"/>
    </location>
</feature>
<evidence type="ECO:0000259" key="9">
    <source>
        <dbReference type="PROSITE" id="PS50016"/>
    </source>
</evidence>
<keyword evidence="2 6" id="KW-0863">Zinc-finger</keyword>
<dbReference type="PROSITE" id="PS50812">
    <property type="entry name" value="PWWP"/>
    <property type="match status" value="1"/>
</dbReference>
<proteinExistence type="predicted"/>
<dbReference type="SUPFAM" id="SSF57903">
    <property type="entry name" value="FYVE/PHD zinc finger"/>
    <property type="match status" value="1"/>
</dbReference>
<dbReference type="InterPro" id="IPR011011">
    <property type="entry name" value="Znf_FYVE_PHD"/>
</dbReference>
<keyword evidence="12" id="KW-1185">Reference proteome</keyword>
<feature type="compositionally biased region" description="Basic and acidic residues" evidence="7">
    <location>
        <begin position="752"/>
        <end position="788"/>
    </location>
</feature>
<dbReference type="PROSITE" id="PS50016">
    <property type="entry name" value="ZF_PHD_2"/>
    <property type="match status" value="1"/>
</dbReference>
<dbReference type="Pfam" id="PF00439">
    <property type="entry name" value="Bromodomain"/>
    <property type="match status" value="1"/>
</dbReference>
<dbReference type="InterPro" id="IPR019787">
    <property type="entry name" value="Znf_PHD-finger"/>
</dbReference>
<evidence type="ECO:0000259" key="10">
    <source>
        <dbReference type="PROSITE" id="PS50812"/>
    </source>
</evidence>
<feature type="compositionally biased region" description="Basic and acidic residues" evidence="7">
    <location>
        <begin position="675"/>
        <end position="689"/>
    </location>
</feature>
<accession>A0ABQ9FX72</accession>
<feature type="compositionally biased region" description="Acidic residues" evidence="7">
    <location>
        <begin position="725"/>
        <end position="751"/>
    </location>
</feature>
<dbReference type="EMBL" id="JARBDR010000018">
    <property type="protein sequence ID" value="KAJ8321843.1"/>
    <property type="molecule type" value="Genomic_DNA"/>
</dbReference>
<keyword evidence="3" id="KW-0862">Zinc</keyword>
<dbReference type="PROSITE" id="PS01359">
    <property type="entry name" value="ZF_PHD_1"/>
    <property type="match status" value="1"/>
</dbReference>
<feature type="domain" description="PWWP" evidence="10">
    <location>
        <begin position="302"/>
        <end position="352"/>
    </location>
</feature>
<evidence type="ECO:0000256" key="1">
    <source>
        <dbReference type="ARBA" id="ARBA00022723"/>
    </source>
</evidence>
<dbReference type="InterPro" id="IPR036427">
    <property type="entry name" value="Bromodomain-like_sf"/>
</dbReference>
<evidence type="ECO:0000256" key="4">
    <source>
        <dbReference type="ARBA" id="ARBA00023117"/>
    </source>
</evidence>
<feature type="compositionally biased region" description="Polar residues" evidence="7">
    <location>
        <begin position="40"/>
        <end position="72"/>
    </location>
</feature>
<dbReference type="Proteomes" id="UP001217089">
    <property type="component" value="Unassembled WGS sequence"/>
</dbReference>
<dbReference type="SMART" id="SM00297">
    <property type="entry name" value="BROMO"/>
    <property type="match status" value="1"/>
</dbReference>
<evidence type="ECO:0000256" key="6">
    <source>
        <dbReference type="PROSITE-ProRule" id="PRU00146"/>
    </source>
</evidence>
<dbReference type="SMART" id="SM00249">
    <property type="entry name" value="PHD"/>
    <property type="match status" value="1"/>
</dbReference>
<evidence type="ECO:0000256" key="5">
    <source>
        <dbReference type="PROSITE-ProRule" id="PRU00035"/>
    </source>
</evidence>
<dbReference type="SUPFAM" id="SSF47370">
    <property type="entry name" value="Bromodomain"/>
    <property type="match status" value="1"/>
</dbReference>
<dbReference type="PROSITE" id="PS50014">
    <property type="entry name" value="BROMODOMAIN_2"/>
    <property type="match status" value="1"/>
</dbReference>
<dbReference type="PRINTS" id="PR00503">
    <property type="entry name" value="BROMODOMAIN"/>
</dbReference>
<evidence type="ECO:0000313" key="11">
    <source>
        <dbReference type="EMBL" id="KAJ8321843.1"/>
    </source>
</evidence>
<feature type="region of interest" description="Disordered" evidence="7">
    <location>
        <begin position="29"/>
        <end position="85"/>
    </location>
</feature>
<keyword evidence="1" id="KW-0479">Metal-binding</keyword>
<feature type="compositionally biased region" description="Basic and acidic residues" evidence="7">
    <location>
        <begin position="607"/>
        <end position="619"/>
    </location>
</feature>
<dbReference type="SUPFAM" id="SSF63748">
    <property type="entry name" value="Tudor/PWWP/MBT"/>
    <property type="match status" value="1"/>
</dbReference>
<feature type="region of interest" description="Disordered" evidence="7">
    <location>
        <begin position="595"/>
        <end position="626"/>
    </location>
</feature>
<evidence type="ECO:0000256" key="2">
    <source>
        <dbReference type="ARBA" id="ARBA00022771"/>
    </source>
</evidence>
<feature type="region of interest" description="Disordered" evidence="7">
    <location>
        <begin position="716"/>
        <end position="835"/>
    </location>
</feature>
<dbReference type="InterPro" id="IPR037967">
    <property type="entry name" value="ZMYND8_Bromo_dom"/>
</dbReference>
<dbReference type="InterPro" id="IPR001965">
    <property type="entry name" value="Znf_PHD"/>
</dbReference>
<dbReference type="InterPro" id="IPR044075">
    <property type="entry name" value="PRKCBP1_PHD"/>
</dbReference>
<dbReference type="InterPro" id="IPR019786">
    <property type="entry name" value="Zinc_finger_PHD-type_CS"/>
</dbReference>
<feature type="compositionally biased region" description="Polar residues" evidence="7">
    <location>
        <begin position="662"/>
        <end position="674"/>
    </location>
</feature>
<evidence type="ECO:0000256" key="3">
    <source>
        <dbReference type="ARBA" id="ARBA00022833"/>
    </source>
</evidence>
<dbReference type="InterPro" id="IPR000313">
    <property type="entry name" value="PWWP_dom"/>
</dbReference>
<dbReference type="CDD" id="cd05508">
    <property type="entry name" value="Bromo_RACK7"/>
    <property type="match status" value="1"/>
</dbReference>
<dbReference type="CDD" id="cd15538">
    <property type="entry name" value="PHD_PRKCBP1"/>
    <property type="match status" value="1"/>
</dbReference>
<evidence type="ECO:0008006" key="13">
    <source>
        <dbReference type="Google" id="ProtNLM"/>
    </source>
</evidence>
<dbReference type="CDD" id="cd20160">
    <property type="entry name" value="PWWP_PRKCBP1"/>
    <property type="match status" value="1"/>
</dbReference>
<sequence length="872" mass="98039">MSTGSIHMNGTITIAVAKEIENNQKLSGTYKGSDFKESPTKTVSQTKKYQGDSVETSQIISTPAVTPPLNTSARKRGSNTPVEPAVISGQVVPPKRRKIGRNDGSGEDNRNDYFCWLCHKEGTVVCCELCPRVYHSKCLELGSNLPQDWVCPECEKIMRAECIDTRSKAMSMITLDTLCTLLKYALERMKHQGCNPFEKPVDTASVAHYTDYIFNPMDLSQLERNIKKKMYGCTEAFLADAKWILHNCIIFNGTHHKLTSSAKMIIKICKHEMSEIELCPDCYLNSCIRKNDEWFSETCRTPHPLVWAKLKGYPFWPAKALREVDGQVDVRFFGAHDRSWVPTSAVFLLCKDIPTPIKKGRGGFENAMDELEKHIEKLSAKFGKYEFAPFRTPYDQRNVYAHVKLKSKTMKRLNRKQKLGTQKTKTDVKVQYGLNKLGGRVLGQSERQSVVSKTAFAVKNKYMSVDSKQGEKTTATKTASAVKNKYNSIITTRRSLMRSNSESSSSNNSSPVKKMVLISMSTVDDKKVITSIKECKSESDENAGIVLTPSELSGNKKDSDISETKCVKISKSDIVDKIKQKMDLISDDENVMEEDNHVTDNNQSDSFKTEDRVIQRETTPDNTVTSEKSVLQQASLSKSSDIFSIVHSSLVKESGAKISKSGLENQELSDSKLTSVKDEYVSDQEKTTVRDSSSPSPSKKKYLENLQKTIESCKNKLGIVGENDQIGDDIEDEVDDDDDEDDNDEDDDEKMSDDGNEKTDDKKDEVVKNKENDTDYLKMSESTQKEAEVSMSSKESVDKDVSKEIDNITEKSKTEESSERTKSPETNTKSDIMQKASDSLIISYQVLRILQIKVLKNLMLQRKQTTKAESKI</sequence>
<comment type="caution">
    <text evidence="11">The sequence shown here is derived from an EMBL/GenBank/DDBJ whole genome shotgun (WGS) entry which is preliminary data.</text>
</comment>
<dbReference type="Gene3D" id="2.30.30.140">
    <property type="match status" value="1"/>
</dbReference>
<dbReference type="PANTHER" id="PTHR46453:SF5">
    <property type="entry name" value="PROTEIN KINASE C-BINDING PROTEIN 1 ISOFORM X1"/>
    <property type="match status" value="1"/>
</dbReference>
<evidence type="ECO:0000259" key="8">
    <source>
        <dbReference type="PROSITE" id="PS50014"/>
    </source>
</evidence>
<evidence type="ECO:0000256" key="7">
    <source>
        <dbReference type="SAM" id="MobiDB-lite"/>
    </source>
</evidence>
<evidence type="ECO:0000313" key="12">
    <source>
        <dbReference type="Proteomes" id="UP001217089"/>
    </source>
</evidence>
<feature type="compositionally biased region" description="Basic and acidic residues" evidence="7">
    <location>
        <begin position="795"/>
        <end position="823"/>
    </location>
</feature>
<protein>
    <recommendedName>
        <fullName evidence="13">Protein kinase C-binding protein 1</fullName>
    </recommendedName>
</protein>
<dbReference type="SMART" id="SM00293">
    <property type="entry name" value="PWWP"/>
    <property type="match status" value="1"/>
</dbReference>
<dbReference type="Gene3D" id="3.30.40.10">
    <property type="entry name" value="Zinc/RING finger domain, C3HC4 (zinc finger)"/>
    <property type="match status" value="1"/>
</dbReference>